<dbReference type="Proteomes" id="UP001209878">
    <property type="component" value="Unassembled WGS sequence"/>
</dbReference>
<evidence type="ECO:0000256" key="1">
    <source>
        <dbReference type="ARBA" id="ARBA00007355"/>
    </source>
</evidence>
<sequence length="137" mass="16126">MSVYLEKLRHFRLAIKQHGGIIGAYLNFYRTDELKWGDLIGEDKFGNKYFQNRHYFIGRSRWVQYSDAVGMDYDGSQIPPEWHRWLHYIGDEPPTTAPPVKRSWMVDHKPNLTGTPEQYVPYSTVKPKITAWEPPKA</sequence>
<protein>
    <recommendedName>
        <fullName evidence="2">NADH dehydrogenase [ubiquinone] 1 alpha subcomplex subunit 12</fullName>
    </recommendedName>
</protein>
<dbReference type="GO" id="GO:0045271">
    <property type="term" value="C:respiratory chain complex I"/>
    <property type="evidence" value="ECO:0007669"/>
    <property type="project" value="InterPro"/>
</dbReference>
<dbReference type="GO" id="GO:0005743">
    <property type="term" value="C:mitochondrial inner membrane"/>
    <property type="evidence" value="ECO:0007669"/>
    <property type="project" value="UniProtKB-SubCell"/>
</dbReference>
<comment type="function">
    <text evidence="2">Accessory subunit of the mitochondrial membrane respiratory chain NADH dehydrogenase (Complex I), that is believed not to be involved in catalysis. Complex I functions in the transfer of electrons from NADH to the respiratory chain. The immediate electron acceptor for the enzyme is believed to be ubiquinone.</text>
</comment>
<proteinExistence type="inferred from homology"/>
<keyword evidence="4" id="KW-1185">Reference proteome</keyword>
<evidence type="ECO:0000256" key="2">
    <source>
        <dbReference type="RuleBase" id="RU363103"/>
    </source>
</evidence>
<reference evidence="3" key="1">
    <citation type="journal article" date="2023" name="Mol. Biol. Evol.">
        <title>Third-Generation Sequencing Reveals the Adaptive Role of the Epigenome in Three Deep-Sea Polychaetes.</title>
        <authorList>
            <person name="Perez M."/>
            <person name="Aroh O."/>
            <person name="Sun Y."/>
            <person name="Lan Y."/>
            <person name="Juniper S.K."/>
            <person name="Young C.R."/>
            <person name="Angers B."/>
            <person name="Qian P.Y."/>
        </authorList>
    </citation>
    <scope>NUCLEOTIDE SEQUENCE</scope>
    <source>
        <strain evidence="3">R07B-5</strain>
    </source>
</reference>
<keyword evidence="2" id="KW-0813">Transport</keyword>
<keyword evidence="2" id="KW-0999">Mitochondrion inner membrane</keyword>
<organism evidence="3 4">
    <name type="scientific">Ridgeia piscesae</name>
    <name type="common">Tubeworm</name>
    <dbReference type="NCBI Taxonomy" id="27915"/>
    <lineage>
        <taxon>Eukaryota</taxon>
        <taxon>Metazoa</taxon>
        <taxon>Spiralia</taxon>
        <taxon>Lophotrochozoa</taxon>
        <taxon>Annelida</taxon>
        <taxon>Polychaeta</taxon>
        <taxon>Sedentaria</taxon>
        <taxon>Canalipalpata</taxon>
        <taxon>Sabellida</taxon>
        <taxon>Siboglinidae</taxon>
        <taxon>Ridgeia</taxon>
    </lineage>
</organism>
<comment type="subcellular location">
    <subcellularLocation>
        <location evidence="2">Mitochondrion inner membrane</location>
        <topology evidence="2">Peripheral membrane protein</topology>
        <orientation evidence="2">Matrix side</orientation>
    </subcellularLocation>
</comment>
<accession>A0AAD9PDE1</accession>
<name>A0AAD9PDE1_RIDPI</name>
<keyword evidence="2" id="KW-0472">Membrane</keyword>
<dbReference type="EMBL" id="JAODUO010000025">
    <property type="protein sequence ID" value="KAK2192663.1"/>
    <property type="molecule type" value="Genomic_DNA"/>
</dbReference>
<evidence type="ECO:0000313" key="3">
    <source>
        <dbReference type="EMBL" id="KAK2192663.1"/>
    </source>
</evidence>
<comment type="subunit">
    <text evidence="2">Complex I is composed of 45 different subunits.</text>
</comment>
<comment type="caution">
    <text evidence="3">The sequence shown here is derived from an EMBL/GenBank/DDBJ whole genome shotgun (WGS) entry which is preliminary data.</text>
</comment>
<dbReference type="InterPro" id="IPR007763">
    <property type="entry name" value="NDUFA12"/>
</dbReference>
<dbReference type="Pfam" id="PF05071">
    <property type="entry name" value="NDUFA12"/>
    <property type="match status" value="1"/>
</dbReference>
<keyword evidence="2" id="KW-0249">Electron transport</keyword>
<dbReference type="PANTHER" id="PTHR12910">
    <property type="entry name" value="NADH-UBIQUINONE OXIDOREDUCTASE SUBUNIT B17.2"/>
    <property type="match status" value="1"/>
</dbReference>
<keyword evidence="2" id="KW-0496">Mitochondrion</keyword>
<dbReference type="PANTHER" id="PTHR12910:SF2">
    <property type="entry name" value="NADH DEHYDROGENASE [UBIQUINONE] 1 ALPHA SUBCOMPLEX SUBUNIT 12"/>
    <property type="match status" value="1"/>
</dbReference>
<dbReference type="GO" id="GO:0006979">
    <property type="term" value="P:response to oxidative stress"/>
    <property type="evidence" value="ECO:0007669"/>
    <property type="project" value="TreeGrafter"/>
</dbReference>
<comment type="similarity">
    <text evidence="1 2">Belongs to the complex I NDUFA12 subunit family.</text>
</comment>
<gene>
    <name evidence="3" type="ORF">NP493_25g00038</name>
</gene>
<dbReference type="AlphaFoldDB" id="A0AAD9PDE1"/>
<evidence type="ECO:0000313" key="4">
    <source>
        <dbReference type="Proteomes" id="UP001209878"/>
    </source>
</evidence>
<keyword evidence="2" id="KW-0679">Respiratory chain</keyword>